<gene>
    <name evidence="2" type="ORF">HLRTI_001374</name>
    <name evidence="1" type="ORF">HTIA_p3022</name>
</gene>
<dbReference type="InterPro" id="IPR055980">
    <property type="entry name" value="DUF7558"/>
</dbReference>
<dbReference type="Proteomes" id="UP000003861">
    <property type="component" value="Unassembled WGS sequence"/>
</dbReference>
<reference evidence="2 3" key="1">
    <citation type="journal article" date="2011" name="J. Bacteriol.">
        <title>Genome sequence of Halorhabdus tiamatea, the first archaeon isolated from a deep-sea anoxic brine lake.</title>
        <authorList>
            <person name="Antunes A."/>
            <person name="Alam I."/>
            <person name="Bajic V.B."/>
            <person name="Stingl U."/>
        </authorList>
    </citation>
    <scope>NUCLEOTIDE SEQUENCE [LARGE SCALE GENOMIC DNA]</scope>
    <source>
        <strain evidence="2 3">SARL4B</strain>
    </source>
</reference>
<evidence type="ECO:0000313" key="1">
    <source>
        <dbReference type="EMBL" id="CCQ35124.1"/>
    </source>
</evidence>
<dbReference type="RefSeq" id="WP_008525999.1">
    <property type="nucleotide sequence ID" value="NC_021913.1"/>
</dbReference>
<evidence type="ECO:0000313" key="4">
    <source>
        <dbReference type="Proteomes" id="UP000015381"/>
    </source>
</evidence>
<keyword evidence="4" id="KW-1185">Reference proteome</keyword>
<dbReference type="KEGG" id="hti:HTIA_p3022"/>
<organism evidence="2 3">
    <name type="scientific">Halorhabdus tiamatea SARL4B</name>
    <dbReference type="NCBI Taxonomy" id="1033806"/>
    <lineage>
        <taxon>Archaea</taxon>
        <taxon>Methanobacteriati</taxon>
        <taxon>Methanobacteriota</taxon>
        <taxon>Stenosarchaea group</taxon>
        <taxon>Halobacteria</taxon>
        <taxon>Halobacteriales</taxon>
        <taxon>Haloarculaceae</taxon>
        <taxon>Halorhabdus</taxon>
    </lineage>
</organism>
<dbReference type="GeneID" id="23797481"/>
<dbReference type="Pfam" id="PF24439">
    <property type="entry name" value="DUF7558"/>
    <property type="match status" value="1"/>
</dbReference>
<reference evidence="2 3" key="2">
    <citation type="journal article" date="2013" name="PLoS ONE">
        <title>INDIGO - INtegrated Data Warehouse of MIcrobial GenOmes with Examples from the Red Sea Extremophiles.</title>
        <authorList>
            <person name="Alam I."/>
            <person name="Antunes A."/>
            <person name="Kamau A.A."/>
            <person name="Ba Alawi W."/>
            <person name="Kalkatawi M."/>
            <person name="Stingl U."/>
            <person name="Bajic V.B."/>
        </authorList>
    </citation>
    <scope>NUCLEOTIDE SEQUENCE [LARGE SCALE GENOMIC DNA]</scope>
    <source>
        <strain evidence="2 3">SARL4B</strain>
    </source>
</reference>
<evidence type="ECO:0000313" key="2">
    <source>
        <dbReference type="EMBL" id="ERJ06487.1"/>
    </source>
</evidence>
<name>F7PJM5_9EURY</name>
<dbReference type="eggNOG" id="arCOG04515">
    <property type="taxonomic scope" value="Archaea"/>
</dbReference>
<dbReference type="Proteomes" id="UP000015381">
    <property type="component" value="Plasmid pHTIA"/>
</dbReference>
<dbReference type="AlphaFoldDB" id="F7PJM5"/>
<dbReference type="EMBL" id="HF571521">
    <property type="protein sequence ID" value="CCQ35124.1"/>
    <property type="molecule type" value="Genomic_DNA"/>
</dbReference>
<dbReference type="OrthoDB" id="254495at2157"/>
<protein>
    <submittedName>
        <fullName evidence="2">Uncharacterized protein</fullName>
    </submittedName>
</protein>
<geneLocation type="plasmid" evidence="1 4">
    <name>pHTIA</name>
</geneLocation>
<keyword evidence="1" id="KW-0614">Plasmid</keyword>
<dbReference type="HOGENOM" id="CLU_150430_0_0_2"/>
<sequence length="114" mass="12426">MQQTLSGCAFCDAPPSAERGEAHTWGKDERVTSPICIECAVQERSDPKDRDHFACDGCGLVVDTLAALTRFRVELGHLEGPLHLCVRCSPGGPATYWTRNLDDHLVSTPESEVS</sequence>
<reference evidence="1 4" key="3">
    <citation type="journal article" date="2014" name="Environ. Microbiol.">
        <title>Halorhabdus tiamatea: proteogenomics and glycosidase activity measurements identify the first cultivated euryarchaeon from a deep-sea anoxic brine lake as potential polysaccharide degrader.</title>
        <authorList>
            <person name="Werner J."/>
            <person name="Ferrer M."/>
            <person name="Michel G."/>
            <person name="Mann A.J."/>
            <person name="Huang S."/>
            <person name="Juarez S."/>
            <person name="Ciordia S."/>
            <person name="Albar J.P."/>
            <person name="Alcaide M."/>
            <person name="La Cono V."/>
            <person name="Yakimov M.M."/>
            <person name="Antunes A."/>
            <person name="Taborda M."/>
            <person name="Da Costa M.S."/>
            <person name="Amann R.I."/>
            <person name="Gloeckner F.O."/>
            <person name="Golyshina O.V."/>
            <person name="Golyshin P.N."/>
            <person name="Teeling H."/>
        </authorList>
    </citation>
    <scope>NUCLEOTIDE SEQUENCE [LARGE SCALE GENOMIC DNA]</scope>
    <source>
        <strain evidence="4">SARL4B</strain>
        <strain evidence="1">Type strain: SARL4B</strain>
        <plasmid evidence="1">pHTIA</plasmid>
    </source>
</reference>
<dbReference type="EMBL" id="AFNT02000013">
    <property type="protein sequence ID" value="ERJ06487.1"/>
    <property type="molecule type" value="Genomic_DNA"/>
</dbReference>
<dbReference type="PATRIC" id="fig|1033806.12.peg.3016"/>
<proteinExistence type="predicted"/>
<evidence type="ECO:0000313" key="3">
    <source>
        <dbReference type="Proteomes" id="UP000003861"/>
    </source>
</evidence>
<accession>F7PJM5</accession>